<sequence>MIPGLSFLLSRLDSEIMEVKTESPPPSFSFHSHEEQSISSVDLTKKRKLQNESFTEYLPSPKQRLRVDDDVFRNGQQQPEIVSQMDSNSFTGDKNDASDAEGTTTDTNSVTQSVYSEQPSTSSLSSCNDGALKIHFLSSECRCLSELNKLAAADLSGETLQLHSGFMPMKECAETDGGRRRQTIDKEFEEYFSSLLL</sequence>
<protein>
    <submittedName>
        <fullName evidence="2">Uncharacterized protein</fullName>
    </submittedName>
</protein>
<organism evidence="2 3">
    <name type="scientific">Vanilla planifolia</name>
    <name type="common">Vanilla</name>
    <dbReference type="NCBI Taxonomy" id="51239"/>
    <lineage>
        <taxon>Eukaryota</taxon>
        <taxon>Viridiplantae</taxon>
        <taxon>Streptophyta</taxon>
        <taxon>Embryophyta</taxon>
        <taxon>Tracheophyta</taxon>
        <taxon>Spermatophyta</taxon>
        <taxon>Magnoliopsida</taxon>
        <taxon>Liliopsida</taxon>
        <taxon>Asparagales</taxon>
        <taxon>Orchidaceae</taxon>
        <taxon>Vanilloideae</taxon>
        <taxon>Vanilleae</taxon>
        <taxon>Vanilla</taxon>
    </lineage>
</organism>
<feature type="region of interest" description="Disordered" evidence="1">
    <location>
        <begin position="20"/>
        <end position="41"/>
    </location>
</feature>
<dbReference type="GO" id="GO:0051457">
    <property type="term" value="P:maintenance of protein location in nucleus"/>
    <property type="evidence" value="ECO:0007669"/>
    <property type="project" value="TreeGrafter"/>
</dbReference>
<dbReference type="OrthoDB" id="615187at2759"/>
<dbReference type="InterPro" id="IPR037766">
    <property type="entry name" value="FHY1"/>
</dbReference>
<keyword evidence="3" id="KW-1185">Reference proteome</keyword>
<evidence type="ECO:0000256" key="1">
    <source>
        <dbReference type="SAM" id="MobiDB-lite"/>
    </source>
</evidence>
<dbReference type="PANTHER" id="PTHR37723:SF1">
    <property type="entry name" value="PROTEIN FAR-RED-ELONGATED HYPOCOTYL 1-LIKE"/>
    <property type="match status" value="1"/>
</dbReference>
<dbReference type="GO" id="GO:0061608">
    <property type="term" value="F:nuclear import signal receptor activity"/>
    <property type="evidence" value="ECO:0007669"/>
    <property type="project" value="TreeGrafter"/>
</dbReference>
<dbReference type="EMBL" id="JADCNL010000003">
    <property type="protein sequence ID" value="KAG0487816.1"/>
    <property type="molecule type" value="Genomic_DNA"/>
</dbReference>
<evidence type="ECO:0000313" key="3">
    <source>
        <dbReference type="Proteomes" id="UP000636800"/>
    </source>
</evidence>
<evidence type="ECO:0000313" key="2">
    <source>
        <dbReference type="EMBL" id="KAG0487816.1"/>
    </source>
</evidence>
<dbReference type="AlphaFoldDB" id="A0A835RES8"/>
<dbReference type="PANTHER" id="PTHR37723">
    <property type="entry name" value="PROTEIN FAR-RED ELONGATED HYPOCOTYL 1"/>
    <property type="match status" value="1"/>
</dbReference>
<accession>A0A835RES8</accession>
<feature type="compositionally biased region" description="Polar residues" evidence="1">
    <location>
        <begin position="101"/>
        <end position="125"/>
    </location>
</feature>
<dbReference type="Proteomes" id="UP000636800">
    <property type="component" value="Chromosome 3"/>
</dbReference>
<reference evidence="2 3" key="1">
    <citation type="journal article" date="2020" name="Nat. Food">
        <title>A phased Vanilla planifolia genome enables genetic improvement of flavour and production.</title>
        <authorList>
            <person name="Hasing T."/>
            <person name="Tang H."/>
            <person name="Brym M."/>
            <person name="Khazi F."/>
            <person name="Huang T."/>
            <person name="Chambers A.H."/>
        </authorList>
    </citation>
    <scope>NUCLEOTIDE SEQUENCE [LARGE SCALE GENOMIC DNA]</scope>
    <source>
        <tissue evidence="2">Leaf</tissue>
    </source>
</reference>
<gene>
    <name evidence="2" type="ORF">HPP92_006627</name>
</gene>
<feature type="compositionally biased region" description="Polar residues" evidence="1">
    <location>
        <begin position="78"/>
        <end position="92"/>
    </location>
</feature>
<proteinExistence type="predicted"/>
<dbReference type="GO" id="GO:0005737">
    <property type="term" value="C:cytoplasm"/>
    <property type="evidence" value="ECO:0007669"/>
    <property type="project" value="TreeGrafter"/>
</dbReference>
<dbReference type="GO" id="GO:0009639">
    <property type="term" value="P:response to red or far red light"/>
    <property type="evidence" value="ECO:0007669"/>
    <property type="project" value="InterPro"/>
</dbReference>
<comment type="caution">
    <text evidence="2">The sequence shown here is derived from an EMBL/GenBank/DDBJ whole genome shotgun (WGS) entry which is preliminary data.</text>
</comment>
<feature type="region of interest" description="Disordered" evidence="1">
    <location>
        <begin position="78"/>
        <end position="125"/>
    </location>
</feature>
<name>A0A835RES8_VANPL</name>
<dbReference type="GO" id="GO:0016607">
    <property type="term" value="C:nuclear speck"/>
    <property type="evidence" value="ECO:0007669"/>
    <property type="project" value="TreeGrafter"/>
</dbReference>